<dbReference type="Proteomes" id="UP001081071">
    <property type="component" value="Unassembled WGS sequence"/>
</dbReference>
<dbReference type="InterPro" id="IPR006311">
    <property type="entry name" value="TAT_signal"/>
</dbReference>
<proteinExistence type="predicted"/>
<gene>
    <name evidence="4" type="ORF">O4220_27465</name>
</gene>
<comment type="caution">
    <text evidence="4">The sequence shown here is derived from an EMBL/GenBank/DDBJ whole genome shotgun (WGS) entry which is preliminary data.</text>
</comment>
<accession>A0ABT4MMQ8</accession>
<name>A0ABT4MMQ8_9NOCA</name>
<dbReference type="Pfam" id="PF13407">
    <property type="entry name" value="Peripla_BP_4"/>
    <property type="match status" value="1"/>
</dbReference>
<sequence>MKTPSKLNPFSRNSSSPSDKFVMNRRRALGLAAGAAAATFAGSSLTACAKEGGGSGGYKVAMIVPTYDAVRWKAADGPFFIQEAQALGMNPMPIQSSNNDVDLQLKQVENALNQGIEGLVLAPVNVDAAKAMVQMANSAGVPVIAHNYVVPEAKLAGVSARDGIALGEMLGAAMVAMAPEGNYAIAKGEEGTDMAQLKAEGGMNILKPMIDSGTIAVVSDQWNRAWSGDLAQKQIEQALTISGNQLAGVLSYCDCMTYGIVQAIRAQGLAGKIIVSGEDCEPEMLKLILGGDAHVSAWTAFDQMGRNSAQLLFNALEGKSWDGDTYDNGSGETIPFFKTPLRNVTKDGALPDSISVAQFVDENPWWTTPAAVGL</sequence>
<dbReference type="PANTHER" id="PTHR30036:SF1">
    <property type="entry name" value="D-XYLOSE-BINDING PERIPLASMIC PROTEIN"/>
    <property type="match status" value="1"/>
</dbReference>
<keyword evidence="2" id="KW-0732">Signal</keyword>
<dbReference type="InterPro" id="IPR028082">
    <property type="entry name" value="Peripla_BP_I"/>
</dbReference>
<evidence type="ECO:0000259" key="3">
    <source>
        <dbReference type="Pfam" id="PF13407"/>
    </source>
</evidence>
<feature type="domain" description="Periplasmic binding protein" evidence="3">
    <location>
        <begin position="60"/>
        <end position="319"/>
    </location>
</feature>
<evidence type="ECO:0000256" key="1">
    <source>
        <dbReference type="ARBA" id="ARBA00004196"/>
    </source>
</evidence>
<comment type="subcellular location">
    <subcellularLocation>
        <location evidence="1">Cell envelope</location>
    </subcellularLocation>
</comment>
<dbReference type="SUPFAM" id="SSF53822">
    <property type="entry name" value="Periplasmic binding protein-like I"/>
    <property type="match status" value="1"/>
</dbReference>
<reference evidence="4" key="1">
    <citation type="submission" date="2022-12" db="EMBL/GenBank/DDBJ databases">
        <authorList>
            <person name="Krivoruchko A.V."/>
            <person name="Elkin A."/>
        </authorList>
    </citation>
    <scope>NUCLEOTIDE SEQUENCE</scope>
    <source>
        <strain evidence="4">IEGM 1391</strain>
    </source>
</reference>
<dbReference type="InterPro" id="IPR025997">
    <property type="entry name" value="SBP_2_dom"/>
</dbReference>
<organism evidence="4 5">
    <name type="scientific">Rhodococcus ruber</name>
    <dbReference type="NCBI Taxonomy" id="1830"/>
    <lineage>
        <taxon>Bacteria</taxon>
        <taxon>Bacillati</taxon>
        <taxon>Actinomycetota</taxon>
        <taxon>Actinomycetes</taxon>
        <taxon>Mycobacteriales</taxon>
        <taxon>Nocardiaceae</taxon>
        <taxon>Rhodococcus</taxon>
    </lineage>
</organism>
<keyword evidence="5" id="KW-1185">Reference proteome</keyword>
<dbReference type="InterPro" id="IPR050555">
    <property type="entry name" value="Bact_Solute-Bind_Prot2"/>
</dbReference>
<dbReference type="Gene3D" id="3.40.50.2300">
    <property type="match status" value="2"/>
</dbReference>
<dbReference type="RefSeq" id="WP_167735620.1">
    <property type="nucleotide sequence ID" value="NZ_JAPWIJ010000022.1"/>
</dbReference>
<dbReference type="EMBL" id="JAPWIJ010000022">
    <property type="protein sequence ID" value="MCZ4522277.1"/>
    <property type="molecule type" value="Genomic_DNA"/>
</dbReference>
<dbReference type="PANTHER" id="PTHR30036">
    <property type="entry name" value="D-XYLOSE-BINDING PERIPLASMIC PROTEIN"/>
    <property type="match status" value="1"/>
</dbReference>
<evidence type="ECO:0000313" key="5">
    <source>
        <dbReference type="Proteomes" id="UP001081071"/>
    </source>
</evidence>
<protein>
    <submittedName>
        <fullName evidence="4">Substrate-binding domain-containing protein</fullName>
    </submittedName>
</protein>
<dbReference type="PROSITE" id="PS51318">
    <property type="entry name" value="TAT"/>
    <property type="match status" value="1"/>
</dbReference>
<evidence type="ECO:0000256" key="2">
    <source>
        <dbReference type="ARBA" id="ARBA00022729"/>
    </source>
</evidence>
<evidence type="ECO:0000313" key="4">
    <source>
        <dbReference type="EMBL" id="MCZ4522277.1"/>
    </source>
</evidence>